<dbReference type="Pfam" id="PF13452">
    <property type="entry name" value="FAS1_DH_region"/>
    <property type="match status" value="1"/>
</dbReference>
<evidence type="ECO:0000313" key="3">
    <source>
        <dbReference type="Proteomes" id="UP001196870"/>
    </source>
</evidence>
<accession>A0ABS5F3V7</accession>
<dbReference type="SUPFAM" id="SSF54637">
    <property type="entry name" value="Thioesterase/thiol ester dehydrase-isomerase"/>
    <property type="match status" value="1"/>
</dbReference>
<gene>
    <name evidence="2" type="ORF">GXW71_22840</name>
</gene>
<comment type="caution">
    <text evidence="2">The sequence shown here is derived from an EMBL/GenBank/DDBJ whole genome shotgun (WGS) entry which is preliminary data.</text>
</comment>
<proteinExistence type="predicted"/>
<name>A0ABS5F3V7_9PROT</name>
<dbReference type="InterPro" id="IPR039569">
    <property type="entry name" value="FAS1-like_DH_region"/>
</dbReference>
<feature type="domain" description="FAS1-like dehydratase" evidence="1">
    <location>
        <begin position="11"/>
        <end position="155"/>
    </location>
</feature>
<reference evidence="3" key="1">
    <citation type="journal article" date="2021" name="Syst. Appl. Microbiol.">
        <title>Roseomonas hellenica sp. nov., isolated from roots of wild-growing Alkanna tinctoria.</title>
        <authorList>
            <person name="Rat A."/>
            <person name="Naranjo H.D."/>
            <person name="Lebbe L."/>
            <person name="Cnockaert M."/>
            <person name="Krigas N."/>
            <person name="Grigoriadou K."/>
            <person name="Maloupa E."/>
            <person name="Willems A."/>
        </authorList>
    </citation>
    <scope>NUCLEOTIDE SEQUENCE [LARGE SCALE GENOMIC DNA]</scope>
    <source>
        <strain evidence="3">LMG 31523</strain>
    </source>
</reference>
<protein>
    <submittedName>
        <fullName evidence="2">MaoC family dehydratase</fullName>
    </submittedName>
</protein>
<evidence type="ECO:0000313" key="2">
    <source>
        <dbReference type="EMBL" id="MBR0667213.1"/>
    </source>
</evidence>
<dbReference type="Proteomes" id="UP001196870">
    <property type="component" value="Unassembled WGS sequence"/>
</dbReference>
<keyword evidence="3" id="KW-1185">Reference proteome</keyword>
<dbReference type="Gene3D" id="3.10.129.10">
    <property type="entry name" value="Hotdog Thioesterase"/>
    <property type="match status" value="1"/>
</dbReference>
<evidence type="ECO:0000259" key="1">
    <source>
        <dbReference type="Pfam" id="PF13452"/>
    </source>
</evidence>
<organism evidence="2 3">
    <name type="scientific">Plastoroseomonas hellenica</name>
    <dbReference type="NCBI Taxonomy" id="2687306"/>
    <lineage>
        <taxon>Bacteria</taxon>
        <taxon>Pseudomonadati</taxon>
        <taxon>Pseudomonadota</taxon>
        <taxon>Alphaproteobacteria</taxon>
        <taxon>Acetobacterales</taxon>
        <taxon>Acetobacteraceae</taxon>
        <taxon>Plastoroseomonas</taxon>
    </lineage>
</organism>
<sequence length="173" mass="19324">MELISDAARALIGTRSDWAEACHPVEASEARRFFQAIMDDSPRYRSEAAGSRYGGPVAPPGFPVHAFRRPASDATDPLEGRGDPEFDGSSRLLRHHLPRLPIALEGVLNGGYEYEFFSYARVGERIFSRSTYRDLRQREGRSGPMVLVIIEDEYAAGTELRPLLRSIATTIIR</sequence>
<dbReference type="InterPro" id="IPR029069">
    <property type="entry name" value="HotDog_dom_sf"/>
</dbReference>
<dbReference type="EMBL" id="JAAGBB010000031">
    <property type="protein sequence ID" value="MBR0667213.1"/>
    <property type="molecule type" value="Genomic_DNA"/>
</dbReference>
<dbReference type="RefSeq" id="WP_211854991.1">
    <property type="nucleotide sequence ID" value="NZ_JAAGBB010000031.1"/>
</dbReference>